<keyword evidence="3" id="KW-1185">Reference proteome</keyword>
<dbReference type="Proteomes" id="UP000033661">
    <property type="component" value="Unassembled WGS sequence"/>
</dbReference>
<feature type="transmembrane region" description="Helical" evidence="1">
    <location>
        <begin position="95"/>
        <end position="114"/>
    </location>
</feature>
<name>A0A0F3QBX6_RICBE</name>
<accession>A0A0F3QBX6</accession>
<reference evidence="2 3" key="1">
    <citation type="submission" date="2015-02" db="EMBL/GenBank/DDBJ databases">
        <title>Genome Sequencing of Rickettsiales.</title>
        <authorList>
            <person name="Daugherty S.C."/>
            <person name="Su Q."/>
            <person name="Abolude K."/>
            <person name="Beier-Sexton M."/>
            <person name="Carlyon J.A."/>
            <person name="Carter R."/>
            <person name="Day N.P."/>
            <person name="Dumler S.J."/>
            <person name="Dyachenko V."/>
            <person name="Godinez A."/>
            <person name="Kurtti T.J."/>
            <person name="Lichay M."/>
            <person name="Mullins K.E."/>
            <person name="Ott S."/>
            <person name="Pappas-Brown V."/>
            <person name="Paris D.H."/>
            <person name="Patel P."/>
            <person name="Richards A.L."/>
            <person name="Sadzewicz L."/>
            <person name="Sears K."/>
            <person name="Seidman D."/>
            <person name="Sengamalay N."/>
            <person name="Stenos J."/>
            <person name="Tallon L.J."/>
            <person name="Vincent G."/>
            <person name="Fraser C.M."/>
            <person name="Munderloh U."/>
            <person name="Dunning-Hotopp J.C."/>
        </authorList>
    </citation>
    <scope>NUCLEOTIDE SEQUENCE [LARGE SCALE GENOMIC DNA]</scope>
    <source>
        <strain evidence="2 3">RML An4</strain>
    </source>
</reference>
<dbReference type="AlphaFoldDB" id="A0A0F3QBX6"/>
<evidence type="ECO:0000256" key="1">
    <source>
        <dbReference type="SAM" id="Phobius"/>
    </source>
</evidence>
<sequence>MVWFLSSLRGDATHRRSNLIKQYDIPKIATLLAVARNDVFKLHNKIQTGINMKKFMKYLFFAFLYIAVTIIVSYMVLAQTIPDDGQCHMVDRPLVIHYILAAVITALPTLVLIYSKKKKKK</sequence>
<dbReference type="EMBL" id="LAOI01000001">
    <property type="protein sequence ID" value="KJV89767.1"/>
    <property type="molecule type" value="Genomic_DNA"/>
</dbReference>
<comment type="caution">
    <text evidence="2">The sequence shown here is derived from an EMBL/GenBank/DDBJ whole genome shotgun (WGS) entry which is preliminary data.</text>
</comment>
<organism evidence="2 3">
    <name type="scientific">Rickettsia bellii str. RML An4</name>
    <dbReference type="NCBI Taxonomy" id="1359193"/>
    <lineage>
        <taxon>Bacteria</taxon>
        <taxon>Pseudomonadati</taxon>
        <taxon>Pseudomonadota</taxon>
        <taxon>Alphaproteobacteria</taxon>
        <taxon>Rickettsiales</taxon>
        <taxon>Rickettsiaceae</taxon>
        <taxon>Rickettsieae</taxon>
        <taxon>Rickettsia</taxon>
        <taxon>belli group</taxon>
    </lineage>
</organism>
<protein>
    <submittedName>
        <fullName evidence="2">Uncharacterized protein</fullName>
    </submittedName>
</protein>
<keyword evidence="1" id="KW-0472">Membrane</keyword>
<keyword evidence="1" id="KW-1133">Transmembrane helix</keyword>
<evidence type="ECO:0000313" key="3">
    <source>
        <dbReference type="Proteomes" id="UP000033661"/>
    </source>
</evidence>
<evidence type="ECO:0000313" key="2">
    <source>
        <dbReference type="EMBL" id="KJV89767.1"/>
    </source>
</evidence>
<feature type="transmembrane region" description="Helical" evidence="1">
    <location>
        <begin position="55"/>
        <end position="75"/>
    </location>
</feature>
<dbReference type="PATRIC" id="fig|1359193.3.peg.728"/>
<keyword evidence="1" id="KW-0812">Transmembrane</keyword>
<proteinExistence type="predicted"/>
<gene>
    <name evidence="2" type="ORF">RBEAN4_0752</name>
</gene>